<dbReference type="Pfam" id="PF07228">
    <property type="entry name" value="SpoIIE"/>
    <property type="match status" value="1"/>
</dbReference>
<reference evidence="4 5" key="1">
    <citation type="submission" date="2019-09" db="EMBL/GenBank/DDBJ databases">
        <title>Mumia zhuanghuii sp. nov. isolated from the intestinal contents of plateau pika (Ochotona curzoniae) in the Qinghai-Tibet plateau of China.</title>
        <authorList>
            <person name="Tian Z."/>
        </authorList>
    </citation>
    <scope>NUCLEOTIDE SEQUENCE [LARGE SCALE GENOMIC DNA]</scope>
    <source>
        <strain evidence="5">350</strain>
    </source>
</reference>
<keyword evidence="2" id="KW-0472">Membrane</keyword>
<dbReference type="SMART" id="SM00091">
    <property type="entry name" value="PAS"/>
    <property type="match status" value="1"/>
</dbReference>
<dbReference type="EMBL" id="VDFQ02000004">
    <property type="protein sequence ID" value="KAA1422207.1"/>
    <property type="molecule type" value="Genomic_DNA"/>
</dbReference>
<dbReference type="Gene3D" id="3.60.40.10">
    <property type="entry name" value="PPM-type phosphatase domain"/>
    <property type="match status" value="1"/>
</dbReference>
<dbReference type="InterPro" id="IPR000014">
    <property type="entry name" value="PAS"/>
</dbReference>
<dbReference type="CDD" id="cd16936">
    <property type="entry name" value="HATPase_RsbW-like"/>
    <property type="match status" value="1"/>
</dbReference>
<dbReference type="NCBIfam" id="TIGR00229">
    <property type="entry name" value="sensory_box"/>
    <property type="match status" value="1"/>
</dbReference>
<dbReference type="InterPro" id="IPR003594">
    <property type="entry name" value="HATPase_dom"/>
</dbReference>
<dbReference type="AlphaFoldDB" id="A0A5Q6RVZ9"/>
<evidence type="ECO:0000259" key="3">
    <source>
        <dbReference type="PROSITE" id="PS50112"/>
    </source>
</evidence>
<keyword evidence="2" id="KW-1133">Transmembrane helix</keyword>
<keyword evidence="1" id="KW-0378">Hydrolase</keyword>
<evidence type="ECO:0000256" key="1">
    <source>
        <dbReference type="ARBA" id="ARBA00022801"/>
    </source>
</evidence>
<dbReference type="GO" id="GO:0016791">
    <property type="term" value="F:phosphatase activity"/>
    <property type="evidence" value="ECO:0007669"/>
    <property type="project" value="TreeGrafter"/>
</dbReference>
<dbReference type="SUPFAM" id="SSF81606">
    <property type="entry name" value="PP2C-like"/>
    <property type="match status" value="1"/>
</dbReference>
<feature type="transmembrane region" description="Helical" evidence="2">
    <location>
        <begin position="143"/>
        <end position="163"/>
    </location>
</feature>
<dbReference type="Gene3D" id="3.30.450.40">
    <property type="match status" value="1"/>
</dbReference>
<dbReference type="Pfam" id="PF13581">
    <property type="entry name" value="HATPase_c_2"/>
    <property type="match status" value="1"/>
</dbReference>
<dbReference type="Pfam" id="PF00989">
    <property type="entry name" value="PAS"/>
    <property type="match status" value="1"/>
</dbReference>
<feature type="domain" description="PAS" evidence="3">
    <location>
        <begin position="398"/>
        <end position="443"/>
    </location>
</feature>
<dbReference type="InterPro" id="IPR036457">
    <property type="entry name" value="PPM-type-like_dom_sf"/>
</dbReference>
<dbReference type="Gene3D" id="3.30.450.20">
    <property type="entry name" value="PAS domain"/>
    <property type="match status" value="1"/>
</dbReference>
<dbReference type="Proteomes" id="UP000307768">
    <property type="component" value="Unassembled WGS sequence"/>
</dbReference>
<dbReference type="GO" id="GO:0006355">
    <property type="term" value="P:regulation of DNA-templated transcription"/>
    <property type="evidence" value="ECO:0007669"/>
    <property type="project" value="InterPro"/>
</dbReference>
<evidence type="ECO:0000256" key="2">
    <source>
        <dbReference type="SAM" id="Phobius"/>
    </source>
</evidence>
<accession>A0A5Q6RVZ9</accession>
<evidence type="ECO:0000313" key="5">
    <source>
        <dbReference type="Proteomes" id="UP000307768"/>
    </source>
</evidence>
<feature type="transmembrane region" description="Helical" evidence="2">
    <location>
        <begin position="39"/>
        <end position="59"/>
    </location>
</feature>
<dbReference type="InterPro" id="IPR052016">
    <property type="entry name" value="Bact_Sigma-Reg"/>
</dbReference>
<comment type="caution">
    <text evidence="4">The sequence shown here is derived from an EMBL/GenBank/DDBJ whole genome shotgun (WGS) entry which is preliminary data.</text>
</comment>
<dbReference type="Gene3D" id="3.30.565.10">
    <property type="entry name" value="Histidine kinase-like ATPase, C-terminal domain"/>
    <property type="match status" value="1"/>
</dbReference>
<dbReference type="CDD" id="cd00130">
    <property type="entry name" value="PAS"/>
    <property type="match status" value="1"/>
</dbReference>
<dbReference type="OrthoDB" id="4935951at2"/>
<protein>
    <submittedName>
        <fullName evidence="4">SpoIIE family protein phosphatase</fullName>
    </submittedName>
</protein>
<keyword evidence="2" id="KW-0812">Transmembrane</keyword>
<feature type="transmembrane region" description="Helical" evidence="2">
    <location>
        <begin position="71"/>
        <end position="98"/>
    </location>
</feature>
<dbReference type="PANTHER" id="PTHR43156">
    <property type="entry name" value="STAGE II SPORULATION PROTEIN E-RELATED"/>
    <property type="match status" value="1"/>
</dbReference>
<sequence>MSKHRSYAHLTVLVVLSLALAAGISVTWRVYDLEPGTTLPWACLPVLLVTVAAASHFTVEVRGPRDPFRFTLVTSAIAPLVYGYGVGVVAATVALAHVPSLFSRRVPRMRTWTLMARWTLAATAGTAVADLLGVGAALTDRAIFALLTALVVIVVVNTLWVVIEGAVTDADSWPYPIRSVGHLAVGAAAHLAVNALFGLLFVFALAGSPFGVLLVPVPLLLTFTAARLYEEAYADRARVETLSETVRVLSDPVDPMTAVRPFLKEIRDRFDARAVSLVVHREDARASAYRLSTDDDYEEDVPVGPLERRLARGGEATRASVDDNSAIARLLREGGRTSCLSAPMQIGPRDVGVIVLLDVPEPTTGRRERDQMAVMKTLARQTAHTLTRGWAIAKVVQNERSLAEILQSTSDGIFTVDAAGRIATWNPACEQITGLAAADVVGRRDALQRVQARTATNRPVDLSEWQEIDDFPREMVITATDGRSRQLACSFAGAEGSEGSPLLVVVARDITPATEFHELREQFKHLVAVQAAQRLVVDHLQQAVAPEPPGIDGVDIAVSYVASDPTAPTGGDLFDWHLLPTGELHVAVVDVLGHGVTATRDALTVIHTLRYVAVEGTPLERLIVRADDLLGAQESDLVATVVVARFNPATGDLRVASGGHPPAIVVSPDGAVREVSSSGGAIGWPGVGSSSVASTRLGAGDSLILYTDGLVEARRDIIAGMAQLERIASEVADLPAQKLSDALVLRSLEGAERHDDALALVVRRAARPAAASVVRWELGPQATSMIGRVRRELAQWMSEQEITGDDALLVAGELLSNAIAAARTRAVLSAEVVDGALVLVVSDDGRGDPDLAQQGLTPPPAGTEGGRGLFIVRQLSSDVQTLSTGEGSTVRARVVTTPRTPVSAQ</sequence>
<name>A0A5Q6RVZ9_9ACTN</name>
<dbReference type="SUPFAM" id="SSF55781">
    <property type="entry name" value="GAF domain-like"/>
    <property type="match status" value="1"/>
</dbReference>
<dbReference type="PANTHER" id="PTHR43156:SF2">
    <property type="entry name" value="STAGE II SPORULATION PROTEIN E"/>
    <property type="match status" value="1"/>
</dbReference>
<proteinExistence type="predicted"/>
<dbReference type="SUPFAM" id="SSF55785">
    <property type="entry name" value="PYP-like sensor domain (PAS domain)"/>
    <property type="match status" value="1"/>
</dbReference>
<feature type="transmembrane region" description="Helical" evidence="2">
    <location>
        <begin position="183"/>
        <end position="203"/>
    </location>
</feature>
<dbReference type="RefSeq" id="WP_149770164.1">
    <property type="nucleotide sequence ID" value="NZ_VDFQ02000004.1"/>
</dbReference>
<dbReference type="InterPro" id="IPR001932">
    <property type="entry name" value="PPM-type_phosphatase-like_dom"/>
</dbReference>
<evidence type="ECO:0000313" key="4">
    <source>
        <dbReference type="EMBL" id="KAA1422207.1"/>
    </source>
</evidence>
<dbReference type="InterPro" id="IPR013767">
    <property type="entry name" value="PAS_fold"/>
</dbReference>
<feature type="transmembrane region" description="Helical" evidence="2">
    <location>
        <begin position="210"/>
        <end position="229"/>
    </location>
</feature>
<dbReference type="PROSITE" id="PS50112">
    <property type="entry name" value="PAS"/>
    <property type="match status" value="1"/>
</dbReference>
<organism evidence="4 5">
    <name type="scientific">Mumia zhuanghuii</name>
    <dbReference type="NCBI Taxonomy" id="2585211"/>
    <lineage>
        <taxon>Bacteria</taxon>
        <taxon>Bacillati</taxon>
        <taxon>Actinomycetota</taxon>
        <taxon>Actinomycetes</taxon>
        <taxon>Propionibacteriales</taxon>
        <taxon>Nocardioidaceae</taxon>
        <taxon>Mumia</taxon>
    </lineage>
</organism>
<dbReference type="SMART" id="SM00331">
    <property type="entry name" value="PP2C_SIG"/>
    <property type="match status" value="1"/>
</dbReference>
<dbReference type="InterPro" id="IPR036890">
    <property type="entry name" value="HATPase_C_sf"/>
</dbReference>
<feature type="transmembrane region" description="Helical" evidence="2">
    <location>
        <begin position="118"/>
        <end position="138"/>
    </location>
</feature>
<gene>
    <name evidence="4" type="ORF">FE697_013625</name>
</gene>
<dbReference type="InterPro" id="IPR029016">
    <property type="entry name" value="GAF-like_dom_sf"/>
</dbReference>
<dbReference type="InterPro" id="IPR035965">
    <property type="entry name" value="PAS-like_dom_sf"/>
</dbReference>
<dbReference type="SUPFAM" id="SSF55874">
    <property type="entry name" value="ATPase domain of HSP90 chaperone/DNA topoisomerase II/histidine kinase"/>
    <property type="match status" value="1"/>
</dbReference>